<feature type="region of interest" description="Disordered" evidence="1">
    <location>
        <begin position="242"/>
        <end position="266"/>
    </location>
</feature>
<dbReference type="Proteomes" id="UP000053110">
    <property type="component" value="Unassembled WGS sequence"/>
</dbReference>
<dbReference type="PANTHER" id="PTHR40623:SF1">
    <property type="match status" value="1"/>
</dbReference>
<feature type="compositionally biased region" description="Polar residues" evidence="1">
    <location>
        <begin position="138"/>
        <end position="150"/>
    </location>
</feature>
<feature type="compositionally biased region" description="Polar residues" evidence="1">
    <location>
        <begin position="160"/>
        <end position="182"/>
    </location>
</feature>
<dbReference type="PANTHER" id="PTHR40623">
    <property type="entry name" value="INTEGRAL MEMBRANE PROTEIN"/>
    <property type="match status" value="1"/>
</dbReference>
<name>A0A061HLF5_BLUGR</name>
<feature type="transmembrane region" description="Helical" evidence="2">
    <location>
        <begin position="12"/>
        <end position="33"/>
    </location>
</feature>
<reference evidence="3" key="2">
    <citation type="submission" date="2013-01" db="EMBL/GenBank/DDBJ databases">
        <title>The wheat powdery mildew genome reveals unique evolution of an obligate biotroph.</title>
        <authorList>
            <person name="Oberhaensli S."/>
            <person name="Wicker T."/>
            <person name="Keller B."/>
        </authorList>
    </citation>
    <scope>NUCLEOTIDE SEQUENCE</scope>
    <source>
        <strain evidence="3">96224</strain>
    </source>
</reference>
<accession>A0A061HLF5</accession>
<dbReference type="AlphaFoldDB" id="A0A061HLF5"/>
<keyword evidence="2" id="KW-0812">Transmembrane</keyword>
<feature type="compositionally biased region" description="Polar residues" evidence="1">
    <location>
        <begin position="254"/>
        <end position="264"/>
    </location>
</feature>
<feature type="region of interest" description="Disordered" evidence="1">
    <location>
        <begin position="112"/>
        <end position="188"/>
    </location>
</feature>
<evidence type="ECO:0000313" key="4">
    <source>
        <dbReference type="EMBL" id="SUZ07196.1"/>
    </source>
</evidence>
<keyword evidence="2" id="KW-0472">Membrane</keyword>
<reference evidence="4" key="3">
    <citation type="submission" date="2018-07" db="EMBL/GenBank/DDBJ databases">
        <authorList>
            <person name="Quirk P.G."/>
            <person name="Krulwich T.A."/>
        </authorList>
    </citation>
    <scope>NUCLEOTIDE SEQUENCE</scope>
    <source>
        <strain evidence="4">96224</strain>
    </source>
</reference>
<dbReference type="EMBL" id="UIGY01000001">
    <property type="protein sequence ID" value="SUZ07196.1"/>
    <property type="molecule type" value="Genomic_DNA"/>
</dbReference>
<gene>
    <name evidence="3" type="ORF">BGT96224_4936</name>
    <name evidence="4" type="ORF">BGT96224V2_LOCUS641</name>
</gene>
<sequence>MQTFGLGTSSLYAIFLSGLVCLTFLAGLIKVWFKKRDLRKKVELAKIEASNKQTDLEKLVGERELDEGDLFGVRAIQAGFYGGVSQSTPNSPATSRSSSVCSLGLAPPREDTIKLSPSFLQPPEIRTKSHLRKGSRPSPIQSTTSQNENPYLTGLGSPLGSHSCSGKFGQSTESNGEQNSLPPTLRINHSGRGALVVPAPPEPALKSASATIQSFAEARPTAHNSIESLEEFPRRSQSFSVFLPSPKVRPTPARNFSSNDNNRSGAKMEKGITPHLSLTLNSLPPTAVIRDSIVSKRQVSILQPSIQAPQQSTIEDQNDSDTTSVYSARSLNFETSKNNEQNTTSSDVVSPSDYFMPVKGTRTLLSPKKTHMMRYPETRSDMSHLQQSEEPNSSCDSDLSYSYLSARSSNSSSSSLSTMERLPAKGNSNTLDISLLNFDHFSESSTNNERRNSRPTSQGSISDFYDTYFRQSILRQSTFDSSKSSDLKWRNECPINFGKAIIVEPMNTGKRVLAPKGLAKEIIVDLKPQTFKSDGYNGERYPKLISPLG</sequence>
<dbReference type="OrthoDB" id="5361354at2759"/>
<reference evidence="5" key="1">
    <citation type="journal article" date="2013" name="Nat. Genet.">
        <title>The wheat powdery mildew genome shows the unique evolution of an obligate biotroph.</title>
        <authorList>
            <person name="Wicker T."/>
            <person name="Oberhaensli S."/>
            <person name="Parlange F."/>
            <person name="Buchmann J.P."/>
            <person name="Shatalina M."/>
            <person name="Roffler S."/>
            <person name="Ben-David R."/>
            <person name="Dolezel J."/>
            <person name="Simkova H."/>
            <person name="Schulze-Lefert P."/>
            <person name="Spanu P.D."/>
            <person name="Bruggmann R."/>
            <person name="Amselem J."/>
            <person name="Quesneville H."/>
            <person name="Ver Loren van Themaat E."/>
            <person name="Paape T."/>
            <person name="Shimizu K.K."/>
            <person name="Keller B."/>
        </authorList>
    </citation>
    <scope>NUCLEOTIDE SEQUENCE [LARGE SCALE GENOMIC DNA]</scope>
    <source>
        <strain evidence="5">96224</strain>
    </source>
</reference>
<feature type="region of interest" description="Disordered" evidence="1">
    <location>
        <begin position="378"/>
        <end position="399"/>
    </location>
</feature>
<evidence type="ECO:0000256" key="2">
    <source>
        <dbReference type="SAM" id="Phobius"/>
    </source>
</evidence>
<evidence type="ECO:0000256" key="1">
    <source>
        <dbReference type="SAM" id="MobiDB-lite"/>
    </source>
</evidence>
<feature type="compositionally biased region" description="Polar residues" evidence="1">
    <location>
        <begin position="332"/>
        <end position="349"/>
    </location>
</feature>
<dbReference type="EMBL" id="KE373459">
    <property type="protein sequence ID" value="EPQ67576.1"/>
    <property type="molecule type" value="Genomic_DNA"/>
</dbReference>
<evidence type="ECO:0000313" key="3">
    <source>
        <dbReference type="EMBL" id="EPQ67576.1"/>
    </source>
</evidence>
<evidence type="ECO:0000313" key="5">
    <source>
        <dbReference type="Proteomes" id="UP000053110"/>
    </source>
</evidence>
<organism evidence="4">
    <name type="scientific">Blumeria graminis f. sp. tritici 96224</name>
    <dbReference type="NCBI Taxonomy" id="1268274"/>
    <lineage>
        <taxon>Eukaryota</taxon>
        <taxon>Fungi</taxon>
        <taxon>Dikarya</taxon>
        <taxon>Ascomycota</taxon>
        <taxon>Pezizomycotina</taxon>
        <taxon>Leotiomycetes</taxon>
        <taxon>Erysiphales</taxon>
        <taxon>Erysiphaceae</taxon>
        <taxon>Blumeria</taxon>
    </lineage>
</organism>
<proteinExistence type="predicted"/>
<protein>
    <submittedName>
        <fullName evidence="4">Bgt-4936</fullName>
    </submittedName>
</protein>
<dbReference type="HOGENOM" id="CLU_496048_0_0_1"/>
<keyword evidence="2" id="KW-1133">Transmembrane helix</keyword>
<feature type="region of interest" description="Disordered" evidence="1">
    <location>
        <begin position="332"/>
        <end position="352"/>
    </location>
</feature>